<evidence type="ECO:0000256" key="4">
    <source>
        <dbReference type="PROSITE-ProRule" id="PRU00335"/>
    </source>
</evidence>
<protein>
    <submittedName>
        <fullName evidence="6">TetR/AcrR family transcriptional regulator</fullName>
    </submittedName>
</protein>
<evidence type="ECO:0000256" key="1">
    <source>
        <dbReference type="ARBA" id="ARBA00023015"/>
    </source>
</evidence>
<feature type="DNA-binding region" description="H-T-H motif" evidence="4">
    <location>
        <begin position="37"/>
        <end position="56"/>
    </location>
</feature>
<organism evidence="6 7">
    <name type="scientific">Rothia terrae</name>
    <dbReference type="NCBI Taxonomy" id="396015"/>
    <lineage>
        <taxon>Bacteria</taxon>
        <taxon>Bacillati</taxon>
        <taxon>Actinomycetota</taxon>
        <taxon>Actinomycetes</taxon>
        <taxon>Micrococcales</taxon>
        <taxon>Micrococcaceae</taxon>
        <taxon>Rothia</taxon>
    </lineage>
</organism>
<dbReference type="RefSeq" id="WP_190724441.1">
    <property type="nucleotide sequence ID" value="NZ_CP061539.1"/>
</dbReference>
<dbReference type="Proteomes" id="UP000516404">
    <property type="component" value="Chromosome"/>
</dbReference>
<gene>
    <name evidence="6" type="ORF">IDM49_10305</name>
</gene>
<reference evidence="6 7" key="1">
    <citation type="submission" date="2020-09" db="EMBL/GenBank/DDBJ databases">
        <title>Investigation of environmental microbes.</title>
        <authorList>
            <person name="Ou Y."/>
            <person name="Kang Q."/>
        </authorList>
    </citation>
    <scope>NUCLEOTIDE SEQUENCE [LARGE SCALE GENOMIC DNA]</scope>
    <source>
        <strain evidence="6 7">KJZ-14</strain>
    </source>
</reference>
<dbReference type="GO" id="GO:0003700">
    <property type="term" value="F:DNA-binding transcription factor activity"/>
    <property type="evidence" value="ECO:0007669"/>
    <property type="project" value="TreeGrafter"/>
</dbReference>
<name>A0A7H2BD39_9MICC</name>
<dbReference type="InterPro" id="IPR001647">
    <property type="entry name" value="HTH_TetR"/>
</dbReference>
<proteinExistence type="predicted"/>
<dbReference type="PRINTS" id="PR00455">
    <property type="entry name" value="HTHTETR"/>
</dbReference>
<dbReference type="PANTHER" id="PTHR30055:SF238">
    <property type="entry name" value="MYCOFACTOCIN BIOSYNTHESIS TRANSCRIPTIONAL REGULATOR MFTR-RELATED"/>
    <property type="match status" value="1"/>
</dbReference>
<accession>A0A7H2BD39</accession>
<dbReference type="PROSITE" id="PS01081">
    <property type="entry name" value="HTH_TETR_1"/>
    <property type="match status" value="1"/>
</dbReference>
<keyword evidence="1" id="KW-0805">Transcription regulation</keyword>
<sequence>MQKSEVSLRERRKDRTWKAIHESAQQLVQERGLKGTTTEEIAVSAGVSPRTFFNYFATKEDAVLGLRKPRLAPEMLEADAGRHDVYVFERITHLLLDILVASFGEDALPRIKKKVEQYPELRNRIKWIQISGEQILTDFLLTIDWKTFAANGRKGEFPLLGEGVEPDADTFSRVRASVLIASAAVRHLELHKGAVDLENIDRYISDTVAMFRMLLRED</sequence>
<dbReference type="KEGG" id="rter:IDM49_10305"/>
<dbReference type="SUPFAM" id="SSF46689">
    <property type="entry name" value="Homeodomain-like"/>
    <property type="match status" value="1"/>
</dbReference>
<dbReference type="Gene3D" id="1.10.357.10">
    <property type="entry name" value="Tetracycline Repressor, domain 2"/>
    <property type="match status" value="1"/>
</dbReference>
<feature type="domain" description="HTH tetR-type" evidence="5">
    <location>
        <begin position="14"/>
        <end position="74"/>
    </location>
</feature>
<dbReference type="GeneID" id="96624630"/>
<evidence type="ECO:0000313" key="6">
    <source>
        <dbReference type="EMBL" id="QNV37585.1"/>
    </source>
</evidence>
<dbReference type="PANTHER" id="PTHR30055">
    <property type="entry name" value="HTH-TYPE TRANSCRIPTIONAL REGULATOR RUTR"/>
    <property type="match status" value="1"/>
</dbReference>
<keyword evidence="7" id="KW-1185">Reference proteome</keyword>
<keyword evidence="3" id="KW-0804">Transcription</keyword>
<evidence type="ECO:0000256" key="3">
    <source>
        <dbReference type="ARBA" id="ARBA00023163"/>
    </source>
</evidence>
<evidence type="ECO:0000256" key="2">
    <source>
        <dbReference type="ARBA" id="ARBA00023125"/>
    </source>
</evidence>
<dbReference type="AlphaFoldDB" id="A0A7H2BD39"/>
<evidence type="ECO:0000313" key="7">
    <source>
        <dbReference type="Proteomes" id="UP000516404"/>
    </source>
</evidence>
<dbReference type="InterPro" id="IPR050109">
    <property type="entry name" value="HTH-type_TetR-like_transc_reg"/>
</dbReference>
<dbReference type="InterPro" id="IPR009057">
    <property type="entry name" value="Homeodomain-like_sf"/>
</dbReference>
<dbReference type="GO" id="GO:0000976">
    <property type="term" value="F:transcription cis-regulatory region binding"/>
    <property type="evidence" value="ECO:0007669"/>
    <property type="project" value="TreeGrafter"/>
</dbReference>
<dbReference type="Pfam" id="PF00440">
    <property type="entry name" value="TetR_N"/>
    <property type="match status" value="1"/>
</dbReference>
<dbReference type="EMBL" id="CP061539">
    <property type="protein sequence ID" value="QNV37585.1"/>
    <property type="molecule type" value="Genomic_DNA"/>
</dbReference>
<evidence type="ECO:0000259" key="5">
    <source>
        <dbReference type="PROSITE" id="PS50977"/>
    </source>
</evidence>
<dbReference type="InterPro" id="IPR023772">
    <property type="entry name" value="DNA-bd_HTH_TetR-type_CS"/>
</dbReference>
<keyword evidence="2 4" id="KW-0238">DNA-binding</keyword>
<dbReference type="PROSITE" id="PS50977">
    <property type="entry name" value="HTH_TETR_2"/>
    <property type="match status" value="1"/>
</dbReference>